<evidence type="ECO:0000256" key="1">
    <source>
        <dbReference type="ARBA" id="ARBA00022801"/>
    </source>
</evidence>
<feature type="domain" description="HotDog ACOT-type" evidence="2">
    <location>
        <begin position="8"/>
        <end position="120"/>
    </location>
</feature>
<dbReference type="InterPro" id="IPR029069">
    <property type="entry name" value="HotDog_dom_sf"/>
</dbReference>
<dbReference type="InterPro" id="IPR033120">
    <property type="entry name" value="HOTDOG_ACOT"/>
</dbReference>
<dbReference type="Proteomes" id="UP000240880">
    <property type="component" value="Unassembled WGS sequence"/>
</dbReference>
<protein>
    <recommendedName>
        <fullName evidence="2">HotDog ACOT-type domain-containing protein</fullName>
    </recommendedName>
</protein>
<name>A0A2R6ADF2_9ARCH</name>
<dbReference type="SUPFAM" id="SSF54637">
    <property type="entry name" value="Thioesterase/thiol ester dehydrase-isomerase"/>
    <property type="match status" value="2"/>
</dbReference>
<dbReference type="InterPro" id="IPR006683">
    <property type="entry name" value="Thioestr_dom"/>
</dbReference>
<dbReference type="Gene3D" id="3.10.129.10">
    <property type="entry name" value="Hotdog Thioesterase"/>
    <property type="match status" value="2"/>
</dbReference>
<dbReference type="GO" id="GO:0052816">
    <property type="term" value="F:long-chain fatty acyl-CoA hydrolase activity"/>
    <property type="evidence" value="ECO:0007669"/>
    <property type="project" value="TreeGrafter"/>
</dbReference>
<proteinExistence type="predicted"/>
<dbReference type="InterPro" id="IPR040170">
    <property type="entry name" value="Cytosol_ACT"/>
</dbReference>
<evidence type="ECO:0000259" key="2">
    <source>
        <dbReference type="PROSITE" id="PS51770"/>
    </source>
</evidence>
<sequence length="332" mass="37270">MVSEFSISETLVESLYFVNPADTNPLGILHGGNLMNWMVSTATLAATRVTRGNVLLGSLDSVFFIHPIHVGDMVSIKAWVEYIGRSSLEVGVRAKSENTMTHQTSVTTLSHMAFVAVDEYGEPRPVNAQISPKEEEKSVYLSAQKRWEERRKRLSDRRERSKDLSAYPTDTPFKMSFSRIVMSDDTIYGNMMFGGKLLKLLDEFTGALATKYCSGTVVTGAVDDMSFYHPIRVGNVIDITVALNYVGRSSLELGAKVFCEDPFSGNRHHAATCYYTFVHIDQNGKPAPVPPYQPTRPLEKQRWKEAELRVEKRKQLVQALKSMLEQGSLLFE</sequence>
<dbReference type="GO" id="GO:0006637">
    <property type="term" value="P:acyl-CoA metabolic process"/>
    <property type="evidence" value="ECO:0007669"/>
    <property type="project" value="TreeGrafter"/>
</dbReference>
<evidence type="ECO:0000313" key="4">
    <source>
        <dbReference type="Proteomes" id="UP000240880"/>
    </source>
</evidence>
<reference evidence="3 4" key="1">
    <citation type="submission" date="2017-04" db="EMBL/GenBank/DDBJ databases">
        <title>Novel microbial lineages endemic to geothermal iron-oxide mats fill important gaps in the evolutionary history of Archaea.</title>
        <authorList>
            <person name="Jay Z.J."/>
            <person name="Beam J.P."/>
            <person name="Dlakic M."/>
            <person name="Rusch D.B."/>
            <person name="Kozubal M.A."/>
            <person name="Inskeep W.P."/>
        </authorList>
    </citation>
    <scope>NUCLEOTIDE SEQUENCE [LARGE SCALE GENOMIC DNA]</scope>
    <source>
        <strain evidence="3">OSP_D</strain>
    </source>
</reference>
<dbReference type="GO" id="GO:0005737">
    <property type="term" value="C:cytoplasm"/>
    <property type="evidence" value="ECO:0007669"/>
    <property type="project" value="TreeGrafter"/>
</dbReference>
<accession>A0A2R6ADF2</accession>
<dbReference type="AlphaFoldDB" id="A0A2R6ADF2"/>
<dbReference type="EMBL" id="NEXC01000004">
    <property type="protein sequence ID" value="PSN84343.1"/>
    <property type="molecule type" value="Genomic_DNA"/>
</dbReference>
<evidence type="ECO:0000313" key="3">
    <source>
        <dbReference type="EMBL" id="PSN84343.1"/>
    </source>
</evidence>
<dbReference type="PROSITE" id="PS51770">
    <property type="entry name" value="HOTDOG_ACOT"/>
    <property type="match status" value="2"/>
</dbReference>
<feature type="domain" description="HotDog ACOT-type" evidence="2">
    <location>
        <begin position="171"/>
        <end position="283"/>
    </location>
</feature>
<dbReference type="Pfam" id="PF03061">
    <property type="entry name" value="4HBT"/>
    <property type="match status" value="2"/>
</dbReference>
<dbReference type="PANTHER" id="PTHR11049">
    <property type="entry name" value="ACYL COENZYME A THIOESTER HYDROLASE"/>
    <property type="match status" value="1"/>
</dbReference>
<dbReference type="CDD" id="cd03442">
    <property type="entry name" value="BFIT_BACH"/>
    <property type="match status" value="2"/>
</dbReference>
<organism evidence="3 4">
    <name type="scientific">Candidatus Marsarchaeota G1 archaeon OSP_D</name>
    <dbReference type="NCBI Taxonomy" id="1978155"/>
    <lineage>
        <taxon>Archaea</taxon>
        <taxon>Candidatus Marsarchaeota</taxon>
        <taxon>Candidatus Marsarchaeota group 1</taxon>
    </lineage>
</organism>
<gene>
    <name evidence="3" type="ORF">B9Q01_01275</name>
</gene>
<keyword evidence="1" id="KW-0378">Hydrolase</keyword>
<comment type="caution">
    <text evidence="3">The sequence shown here is derived from an EMBL/GenBank/DDBJ whole genome shotgun (WGS) entry which is preliminary data.</text>
</comment>